<dbReference type="InterPro" id="IPR007219">
    <property type="entry name" value="XnlR_reg_dom"/>
</dbReference>
<keyword evidence="3" id="KW-0805">Transcription regulation</keyword>
<dbReference type="GO" id="GO:0008270">
    <property type="term" value="F:zinc ion binding"/>
    <property type="evidence" value="ECO:0007669"/>
    <property type="project" value="InterPro"/>
</dbReference>
<feature type="domain" description="Xylanolytic transcriptional activator regulatory" evidence="7">
    <location>
        <begin position="60"/>
        <end position="286"/>
    </location>
</feature>
<dbReference type="Pfam" id="PF04082">
    <property type="entry name" value="Fungal_trans"/>
    <property type="match status" value="1"/>
</dbReference>
<comment type="subcellular location">
    <subcellularLocation>
        <location evidence="1">Nucleus</location>
    </subcellularLocation>
</comment>
<accession>J4GI50</accession>
<keyword evidence="6" id="KW-1133">Transmembrane helix</keyword>
<name>J4GI50_9APHY</name>
<evidence type="ECO:0000313" key="9">
    <source>
        <dbReference type="Proteomes" id="UP000006352"/>
    </source>
</evidence>
<dbReference type="EMBL" id="HE796892">
    <property type="protein sequence ID" value="CCL98590.1"/>
    <property type="molecule type" value="Genomic_DNA"/>
</dbReference>
<dbReference type="OrthoDB" id="2309723at2759"/>
<evidence type="ECO:0000256" key="1">
    <source>
        <dbReference type="ARBA" id="ARBA00004123"/>
    </source>
</evidence>
<dbReference type="RefSeq" id="XP_012177873.1">
    <property type="nucleotide sequence ID" value="XM_012322483.1"/>
</dbReference>
<dbReference type="GO" id="GO:0006351">
    <property type="term" value="P:DNA-templated transcription"/>
    <property type="evidence" value="ECO:0007669"/>
    <property type="project" value="InterPro"/>
</dbReference>
<keyword evidence="6" id="KW-0472">Membrane</keyword>
<keyword evidence="2" id="KW-0479">Metal-binding</keyword>
<keyword evidence="4" id="KW-0804">Transcription</keyword>
<evidence type="ECO:0000256" key="4">
    <source>
        <dbReference type="ARBA" id="ARBA00023163"/>
    </source>
</evidence>
<evidence type="ECO:0000256" key="3">
    <source>
        <dbReference type="ARBA" id="ARBA00023015"/>
    </source>
</evidence>
<dbReference type="InParanoid" id="J4GI50"/>
<dbReference type="PANTHER" id="PTHR47338">
    <property type="entry name" value="ZN(II)2CYS6 TRANSCRIPTION FACTOR (EUROFUNG)-RELATED"/>
    <property type="match status" value="1"/>
</dbReference>
<dbReference type="GeneID" id="24093501"/>
<evidence type="ECO:0000256" key="5">
    <source>
        <dbReference type="ARBA" id="ARBA00023242"/>
    </source>
</evidence>
<proteinExistence type="predicted"/>
<keyword evidence="6" id="KW-0812">Transmembrane</keyword>
<dbReference type="CDD" id="cd12148">
    <property type="entry name" value="fungal_TF_MHR"/>
    <property type="match status" value="1"/>
</dbReference>
<feature type="transmembrane region" description="Helical" evidence="6">
    <location>
        <begin position="401"/>
        <end position="422"/>
    </location>
</feature>
<protein>
    <recommendedName>
        <fullName evidence="7">Xylanolytic transcriptional activator regulatory domain-containing protein</fullName>
    </recommendedName>
</protein>
<dbReference type="HOGENOM" id="CLU_022337_1_1_1"/>
<evidence type="ECO:0000256" key="2">
    <source>
        <dbReference type="ARBA" id="ARBA00022723"/>
    </source>
</evidence>
<evidence type="ECO:0000313" key="8">
    <source>
        <dbReference type="EMBL" id="CCL98590.1"/>
    </source>
</evidence>
<gene>
    <name evidence="8" type="ORF">FIBRA_00592</name>
</gene>
<evidence type="ECO:0000256" key="6">
    <source>
        <dbReference type="SAM" id="Phobius"/>
    </source>
</evidence>
<dbReference type="InterPro" id="IPR050815">
    <property type="entry name" value="TF_fung"/>
</dbReference>
<dbReference type="GO" id="GO:0000981">
    <property type="term" value="F:DNA-binding transcription factor activity, RNA polymerase II-specific"/>
    <property type="evidence" value="ECO:0007669"/>
    <property type="project" value="InterPro"/>
</dbReference>
<reference evidence="8 9" key="1">
    <citation type="journal article" date="2012" name="Appl. Environ. Microbiol.">
        <title>Short-read sequencing for genomic analysis of the brown rot fungus Fibroporia radiculosa.</title>
        <authorList>
            <person name="Tang J.D."/>
            <person name="Perkins A.D."/>
            <person name="Sonstegard T.S."/>
            <person name="Schroeder S.G."/>
            <person name="Burgess S.C."/>
            <person name="Diehl S.V."/>
        </authorList>
    </citation>
    <scope>NUCLEOTIDE SEQUENCE [LARGE SCALE GENOMIC DNA]</scope>
    <source>
        <strain evidence="8 9">TFFH 294</strain>
    </source>
</reference>
<sequence>MSQLLEEQVIQLEGRIAELESAAAPLILHDPYESWRQSQAAQRVAQPAQPQNEHLHSLMRHFFKYASEAGFFLNVARFLQYISSFRSSRHPYHVSALLNIIYLLGAQFSGNIQSQSQQSGFLSRALEAIPSAMSDTSSPSIIYVLQTEILLTHYFFDNNRSTEGNYHLKAAASIALACKLHQIRTSRPSTTASGGLWYRLNPPADRVEEGERINAFWTVYILDKCWGVLLGSPSVFTDDESKGTQIDVPWPLDMGGYESEPSPAGWRSTRTVQLFLQNPGPETAEQSILALHAKAVSLFVSANDLALRWNPASSTFQASFNHLSNRIEKFRKALPSISHIDAARVDVVRSLVTIHILTCCTLIKLYEPMELRVASSSGMSWNAAQYALSALQKLNLSVIQYINPVVLLIIVSNVFVCGIITARAQNAINTSNLSTLLAPLGQILFALDKWRSKSPLSGRQRSILERTSATL</sequence>
<evidence type="ECO:0000259" key="7">
    <source>
        <dbReference type="Pfam" id="PF04082"/>
    </source>
</evidence>
<keyword evidence="9" id="KW-1185">Reference proteome</keyword>
<keyword evidence="5" id="KW-0539">Nucleus</keyword>
<dbReference type="AlphaFoldDB" id="J4GI50"/>
<dbReference type="GO" id="GO:0003677">
    <property type="term" value="F:DNA binding"/>
    <property type="evidence" value="ECO:0007669"/>
    <property type="project" value="InterPro"/>
</dbReference>
<dbReference type="Proteomes" id="UP000006352">
    <property type="component" value="Unassembled WGS sequence"/>
</dbReference>
<dbReference type="GO" id="GO:0005634">
    <property type="term" value="C:nucleus"/>
    <property type="evidence" value="ECO:0007669"/>
    <property type="project" value="UniProtKB-SubCell"/>
</dbReference>
<organism evidence="8 9">
    <name type="scientific">Fibroporia radiculosa</name>
    <dbReference type="NCBI Taxonomy" id="599839"/>
    <lineage>
        <taxon>Eukaryota</taxon>
        <taxon>Fungi</taxon>
        <taxon>Dikarya</taxon>
        <taxon>Basidiomycota</taxon>
        <taxon>Agaricomycotina</taxon>
        <taxon>Agaricomycetes</taxon>
        <taxon>Polyporales</taxon>
        <taxon>Fibroporiaceae</taxon>
        <taxon>Fibroporia</taxon>
    </lineage>
</organism>
<dbReference type="PANTHER" id="PTHR47338:SF29">
    <property type="entry name" value="ZN(2)-C6 FUNGAL-TYPE DOMAIN-CONTAINING PROTEIN"/>
    <property type="match status" value="1"/>
</dbReference>